<dbReference type="EMBL" id="CM000310">
    <property type="protein sequence ID" value="EEQ44770.1"/>
    <property type="molecule type" value="Genomic_DNA"/>
</dbReference>
<evidence type="ECO:0000256" key="1">
    <source>
        <dbReference type="SAM" id="MobiDB-lite"/>
    </source>
</evidence>
<accession>C4YPB1</accession>
<dbReference type="PaxDb" id="5476-C4YPB1"/>
<dbReference type="AlphaFoldDB" id="C4YPB1"/>
<organism evidence="2 3">
    <name type="scientific">Candida albicans (strain WO-1)</name>
    <name type="common">Yeast</name>
    <dbReference type="NCBI Taxonomy" id="294748"/>
    <lineage>
        <taxon>Eukaryota</taxon>
        <taxon>Fungi</taxon>
        <taxon>Dikarya</taxon>
        <taxon>Ascomycota</taxon>
        <taxon>Saccharomycotina</taxon>
        <taxon>Pichiomycetes</taxon>
        <taxon>Debaryomycetaceae</taxon>
        <taxon>Candida/Lodderomyces clade</taxon>
        <taxon>Candida</taxon>
    </lineage>
</organism>
<feature type="compositionally biased region" description="Pro residues" evidence="1">
    <location>
        <begin position="55"/>
        <end position="65"/>
    </location>
</feature>
<reference evidence="2 3" key="1">
    <citation type="journal article" date="2009" name="Nature">
        <title>Evolution of pathogenicity and sexual reproduction in eight Candida genomes.</title>
        <authorList>
            <person name="Butler G."/>
            <person name="Rasmussen M.D."/>
            <person name="Lin M.F."/>
            <person name="Santos M.A."/>
            <person name="Sakthikumar S."/>
            <person name="Munro C.A."/>
            <person name="Rheinbay E."/>
            <person name="Grabherr M."/>
            <person name="Forche A."/>
            <person name="Reedy J.L."/>
            <person name="Agrafioti I."/>
            <person name="Arnaud M.B."/>
            <person name="Bates S."/>
            <person name="Brown A.J."/>
            <person name="Brunke S."/>
            <person name="Costanzo M.C."/>
            <person name="Fitzpatrick D.A."/>
            <person name="de Groot P.W."/>
            <person name="Harris D."/>
            <person name="Hoyer L.L."/>
            <person name="Hube B."/>
            <person name="Klis F.M."/>
            <person name="Kodira C."/>
            <person name="Lennard N."/>
            <person name="Logue M.E."/>
            <person name="Martin R."/>
            <person name="Neiman A.M."/>
            <person name="Nikolaou E."/>
            <person name="Quail M.A."/>
            <person name="Quinn J."/>
            <person name="Santos M.C."/>
            <person name="Schmitzberger F.F."/>
            <person name="Sherlock G."/>
            <person name="Shah P."/>
            <person name="Silverstein K.A."/>
            <person name="Skrzypek M.S."/>
            <person name="Soll D."/>
            <person name="Staggs R."/>
            <person name="Stansfield I."/>
            <person name="Stumpf M.P."/>
            <person name="Sudbery P.E."/>
            <person name="Srikantha T."/>
            <person name="Zeng Q."/>
            <person name="Berman J."/>
            <person name="Berriman M."/>
            <person name="Heitman J."/>
            <person name="Gow N.A."/>
            <person name="Lorenz M.C."/>
            <person name="Birren B.W."/>
            <person name="Kellis M."/>
            <person name="Cuomo C.A."/>
        </authorList>
    </citation>
    <scope>NUCLEOTIDE SEQUENCE [LARGE SCALE GENOMIC DNA]</scope>
    <source>
        <strain evidence="2 3">WO-1</strain>
    </source>
</reference>
<feature type="compositionally biased region" description="Low complexity" evidence="1">
    <location>
        <begin position="12"/>
        <end position="37"/>
    </location>
</feature>
<name>C4YPB1_CANAW</name>
<feature type="region of interest" description="Disordered" evidence="1">
    <location>
        <begin position="1"/>
        <end position="103"/>
    </location>
</feature>
<proteinExistence type="predicted"/>
<sequence length="126" mass="13461">MSPHPNISTTHQSPHQNQLQPQQPQQQQQPGSQQPQQNQPPAPQLPPHQQQQFFYPPPPLGPGQPQPNGGPHRSPMNPPQMNPAGAAPYAMGPGGPNNSAPGYYNYVSVPGGGTKLPIFITKMGAD</sequence>
<protein>
    <submittedName>
        <fullName evidence="2">Uncharacterized protein</fullName>
    </submittedName>
</protein>
<evidence type="ECO:0000313" key="2">
    <source>
        <dbReference type="EMBL" id="EEQ44770.1"/>
    </source>
</evidence>
<evidence type="ECO:0000313" key="3">
    <source>
        <dbReference type="Proteomes" id="UP000001429"/>
    </source>
</evidence>
<feature type="compositionally biased region" description="Polar residues" evidence="1">
    <location>
        <begin position="1"/>
        <end position="11"/>
    </location>
</feature>
<dbReference type="HOGENOM" id="CLU_1981361_0_0_1"/>
<gene>
    <name evidence="2" type="ORF">CAWG_03062</name>
</gene>
<dbReference type="Proteomes" id="UP000001429">
    <property type="component" value="Chromosome 3"/>
</dbReference>
<keyword evidence="3" id="KW-1185">Reference proteome</keyword>